<dbReference type="PROSITE" id="PS50975">
    <property type="entry name" value="ATP_GRASP"/>
    <property type="match status" value="1"/>
</dbReference>
<gene>
    <name evidence="5" type="ORF">HSR122_0331</name>
</gene>
<dbReference type="AlphaFoldDB" id="A0A897N484"/>
<evidence type="ECO:0000256" key="2">
    <source>
        <dbReference type="PROSITE-ProRule" id="PRU00409"/>
    </source>
</evidence>
<proteinExistence type="predicted"/>
<dbReference type="InterPro" id="IPR011761">
    <property type="entry name" value="ATP-grasp"/>
</dbReference>
<dbReference type="Proteomes" id="UP000662973">
    <property type="component" value="Chromosome"/>
</dbReference>
<reference evidence="5 6" key="1">
    <citation type="submission" date="2020-11" db="EMBL/GenBank/DDBJ databases">
        <title>Carbohydrate-dependent, anaerobic sulfur respiration: A novel catabolism in halophilic archaea.</title>
        <authorList>
            <person name="Sorokin D.Y."/>
            <person name="Messina E."/>
            <person name="Smedile F."/>
            <person name="La Cono V."/>
            <person name="Hallsworth J.E."/>
            <person name="Yakimov M.M."/>
        </authorList>
    </citation>
    <scope>NUCLEOTIDE SEQUENCE [LARGE SCALE GENOMIC DNA]</scope>
    <source>
        <strain evidence="5 6">HSR12-2</strain>
    </source>
</reference>
<feature type="region of interest" description="Disordered" evidence="3">
    <location>
        <begin position="399"/>
        <end position="425"/>
    </location>
</feature>
<dbReference type="GeneID" id="68851002"/>
<accession>A0A897N484</accession>
<evidence type="ECO:0000259" key="4">
    <source>
        <dbReference type="PROSITE" id="PS50975"/>
    </source>
</evidence>
<dbReference type="RefSeq" id="WP_229110934.1">
    <property type="nucleotide sequence ID" value="NZ_CP064788.1"/>
</dbReference>
<sequence>MTESSVRGGAVLIPTGKELKSYAIMRSLHRRGIDTVVASPRERIPHFASRYCSEAVLLPASPNDLLAYKDSLLELARRPDIATAYPVRECDAYVFAKFRAEFEEHISLVTPSLDVLESGHDRHRLAETAAQVGVPHADTRLLSEVDSWDRDVIVKSRYNILTGDYVEDFPAGSLQEVKHVRSVPAGARPDVDELREEMHHDPIVQDFIPQERKHLYTALWDHGEPLATYQHRQIRQNSWVGGGGVYRKSVHSQAVDDAARTLLEQLDWHGYACIEYVKDAETGEWKFLEINPRVWQSMPEAVRAGADFPYYYYQRAMGRGEEIENQYEPGVACHIAYGELAHLASLWRDESPFIERPSTAGTLWNMITSTIRHPRFDYIRLDDPRLFLSGVRETLASGVTPSRNFQNEENHPEGMDRPANVDERV</sequence>
<evidence type="ECO:0000313" key="5">
    <source>
        <dbReference type="EMBL" id="QSG07742.1"/>
    </source>
</evidence>
<dbReference type="Gene3D" id="3.30.470.20">
    <property type="entry name" value="ATP-grasp fold, B domain"/>
    <property type="match status" value="1"/>
</dbReference>
<dbReference type="GO" id="GO:0046872">
    <property type="term" value="F:metal ion binding"/>
    <property type="evidence" value="ECO:0007669"/>
    <property type="project" value="InterPro"/>
</dbReference>
<dbReference type="InterPro" id="IPR005479">
    <property type="entry name" value="CPAse_ATP-bd"/>
</dbReference>
<keyword evidence="2" id="KW-0067">ATP-binding</keyword>
<organism evidence="5 6">
    <name type="scientific">Halapricum desulfuricans</name>
    <dbReference type="NCBI Taxonomy" id="2841257"/>
    <lineage>
        <taxon>Archaea</taxon>
        <taxon>Methanobacteriati</taxon>
        <taxon>Methanobacteriota</taxon>
        <taxon>Stenosarchaea group</taxon>
        <taxon>Halobacteria</taxon>
        <taxon>Halobacteriales</taxon>
        <taxon>Haloarculaceae</taxon>
        <taxon>Halapricum</taxon>
    </lineage>
</organism>
<feature type="domain" description="ATP-grasp" evidence="4">
    <location>
        <begin position="126"/>
        <end position="317"/>
    </location>
</feature>
<name>A0A897N484_9EURY</name>
<feature type="compositionally biased region" description="Basic and acidic residues" evidence="3">
    <location>
        <begin position="406"/>
        <end position="425"/>
    </location>
</feature>
<evidence type="ECO:0000313" key="6">
    <source>
        <dbReference type="Proteomes" id="UP000662973"/>
    </source>
</evidence>
<dbReference type="PROSITE" id="PS00867">
    <property type="entry name" value="CPSASE_2"/>
    <property type="match status" value="1"/>
</dbReference>
<evidence type="ECO:0000256" key="1">
    <source>
        <dbReference type="ARBA" id="ARBA00001936"/>
    </source>
</evidence>
<keyword evidence="6" id="KW-1185">Reference proteome</keyword>
<comment type="cofactor">
    <cofactor evidence="1">
        <name>Mn(2+)</name>
        <dbReference type="ChEBI" id="CHEBI:29035"/>
    </cofactor>
</comment>
<keyword evidence="2" id="KW-0547">Nucleotide-binding</keyword>
<protein>
    <submittedName>
        <fullName evidence="5">Putative ATP-grasp enzyme</fullName>
    </submittedName>
</protein>
<evidence type="ECO:0000256" key="3">
    <source>
        <dbReference type="SAM" id="MobiDB-lite"/>
    </source>
</evidence>
<dbReference type="KEGG" id="hds:HSR122_0331"/>
<dbReference type="Gene3D" id="3.40.50.20">
    <property type="match status" value="1"/>
</dbReference>
<dbReference type="SUPFAM" id="SSF56059">
    <property type="entry name" value="Glutathione synthetase ATP-binding domain-like"/>
    <property type="match status" value="1"/>
</dbReference>
<dbReference type="EMBL" id="CP064788">
    <property type="protein sequence ID" value="QSG07742.1"/>
    <property type="molecule type" value="Genomic_DNA"/>
</dbReference>
<dbReference type="GO" id="GO:0005524">
    <property type="term" value="F:ATP binding"/>
    <property type="evidence" value="ECO:0007669"/>
    <property type="project" value="UniProtKB-UniRule"/>
</dbReference>